<organism evidence="1 2">
    <name type="scientific">Actinomadura miaoliensis</name>
    <dbReference type="NCBI Taxonomy" id="430685"/>
    <lineage>
        <taxon>Bacteria</taxon>
        <taxon>Bacillati</taxon>
        <taxon>Actinomycetota</taxon>
        <taxon>Actinomycetes</taxon>
        <taxon>Streptosporangiales</taxon>
        <taxon>Thermomonosporaceae</taxon>
        <taxon>Actinomadura</taxon>
    </lineage>
</organism>
<sequence length="139" mass="14991">MGQHSRDHTRPTRARNALISLPSVQVTPAPPRNQALLEIVKSVHGERMGAYAALQARLLANTDLMAVIVEAEGFPFLYVYRVADLRVGNRGRCVRVGCVYYAETWWYVTPGAPAAGPNLVAPMSDPAAAARIIAGALLP</sequence>
<keyword evidence="2" id="KW-1185">Reference proteome</keyword>
<proteinExistence type="predicted"/>
<dbReference type="EMBL" id="BAAAZG010000021">
    <property type="protein sequence ID" value="GAA4075920.1"/>
    <property type="molecule type" value="Genomic_DNA"/>
</dbReference>
<comment type="caution">
    <text evidence="1">The sequence shown here is derived from an EMBL/GenBank/DDBJ whole genome shotgun (WGS) entry which is preliminary data.</text>
</comment>
<name>A0ABP7VWI4_9ACTN</name>
<reference evidence="2" key="1">
    <citation type="journal article" date="2019" name="Int. J. Syst. Evol. Microbiol.">
        <title>The Global Catalogue of Microorganisms (GCM) 10K type strain sequencing project: providing services to taxonomists for standard genome sequencing and annotation.</title>
        <authorList>
            <consortium name="The Broad Institute Genomics Platform"/>
            <consortium name="The Broad Institute Genome Sequencing Center for Infectious Disease"/>
            <person name="Wu L."/>
            <person name="Ma J."/>
        </authorList>
    </citation>
    <scope>NUCLEOTIDE SEQUENCE [LARGE SCALE GENOMIC DNA]</scope>
    <source>
        <strain evidence="2">JCM 16702</strain>
    </source>
</reference>
<gene>
    <name evidence="1" type="ORF">GCM10022214_36490</name>
</gene>
<evidence type="ECO:0000313" key="2">
    <source>
        <dbReference type="Proteomes" id="UP001500683"/>
    </source>
</evidence>
<protein>
    <submittedName>
        <fullName evidence="1">Uncharacterized protein</fullName>
    </submittedName>
</protein>
<dbReference type="Proteomes" id="UP001500683">
    <property type="component" value="Unassembled WGS sequence"/>
</dbReference>
<accession>A0ABP7VWI4</accession>
<evidence type="ECO:0000313" key="1">
    <source>
        <dbReference type="EMBL" id="GAA4075920.1"/>
    </source>
</evidence>